<dbReference type="AlphaFoldDB" id="A0AAU8K0M8"/>
<dbReference type="PROSITE" id="PS00383">
    <property type="entry name" value="TYR_PHOSPHATASE_1"/>
    <property type="match status" value="1"/>
</dbReference>
<dbReference type="InterPro" id="IPR016130">
    <property type="entry name" value="Tyr_Pase_AS"/>
</dbReference>
<keyword evidence="3" id="KW-0378">Hydrolase</keyword>
<name>A0AAU8K0M8_9ACTN</name>
<comment type="similarity">
    <text evidence="1">Belongs to the protein-tyrosine phosphatase family.</text>
</comment>
<reference evidence="3" key="1">
    <citation type="submission" date="2024-06" db="EMBL/GenBank/DDBJ databases">
        <title>The genome sequences of Kitasatospora sp. strain HUAS MG31.</title>
        <authorList>
            <person name="Mo P."/>
        </authorList>
    </citation>
    <scope>NUCLEOTIDE SEQUENCE</scope>
    <source>
        <strain evidence="3">HUAS MG31</strain>
    </source>
</reference>
<dbReference type="GO" id="GO:0004725">
    <property type="term" value="F:protein tyrosine phosphatase activity"/>
    <property type="evidence" value="ECO:0007669"/>
    <property type="project" value="UniProtKB-EC"/>
</dbReference>
<dbReference type="PROSITE" id="PS50056">
    <property type="entry name" value="TYR_PHOSPHATASE_2"/>
    <property type="match status" value="1"/>
</dbReference>
<dbReference type="SUPFAM" id="SSF52799">
    <property type="entry name" value="(Phosphotyrosine protein) phosphatases II"/>
    <property type="match status" value="1"/>
</dbReference>
<dbReference type="Pfam" id="PF13350">
    <property type="entry name" value="Y_phosphatase3"/>
    <property type="match status" value="1"/>
</dbReference>
<gene>
    <name evidence="3" type="ORF">ABWK59_18780</name>
</gene>
<dbReference type="EC" id="3.1.3.48" evidence="3"/>
<feature type="domain" description="Tyrosine specific protein phosphatases" evidence="2">
    <location>
        <begin position="132"/>
        <end position="185"/>
    </location>
</feature>
<dbReference type="InterPro" id="IPR000387">
    <property type="entry name" value="Tyr_Pase_dom"/>
</dbReference>
<proteinExistence type="inferred from homology"/>
<dbReference type="PANTHER" id="PTHR31126">
    <property type="entry name" value="TYROSINE-PROTEIN PHOSPHATASE"/>
    <property type="match status" value="1"/>
</dbReference>
<accession>A0AAU8K0M8</accession>
<sequence>MTDRAPDATTAALAATVTTTAALADLPVVPDVPAVPNFRDAGGGLLRAGLLYRSGGLHGLAPEGARRIGELGIRTVVDLRSELERSVWPDRRDGFDAEHLHLPLLPERTAEAPSWPSDQRALYLLMAESGGQAIAGTVRALATGHPVLVHCAVGKDRTGLTVAVVHRLAGLPEAEITADFLRSNRALGLHDGPVPYLDEHGRERISQPVEETNLHAALAHIEARHGGVEGYLLAHGATEADLAAVRTLLSA</sequence>
<dbReference type="EMBL" id="CP159872">
    <property type="protein sequence ID" value="XCM80813.1"/>
    <property type="molecule type" value="Genomic_DNA"/>
</dbReference>
<dbReference type="Gene3D" id="3.90.190.10">
    <property type="entry name" value="Protein tyrosine phosphatase superfamily"/>
    <property type="match status" value="1"/>
</dbReference>
<dbReference type="PANTHER" id="PTHR31126:SF1">
    <property type="entry name" value="TYROSINE SPECIFIC PROTEIN PHOSPHATASES DOMAIN-CONTAINING PROTEIN"/>
    <property type="match status" value="1"/>
</dbReference>
<organism evidence="3">
    <name type="scientific">Kitasatospora camelliae</name>
    <dbReference type="NCBI Taxonomy" id="3156397"/>
    <lineage>
        <taxon>Bacteria</taxon>
        <taxon>Bacillati</taxon>
        <taxon>Actinomycetota</taxon>
        <taxon>Actinomycetes</taxon>
        <taxon>Kitasatosporales</taxon>
        <taxon>Streptomycetaceae</taxon>
        <taxon>Kitasatospora</taxon>
    </lineage>
</organism>
<evidence type="ECO:0000313" key="3">
    <source>
        <dbReference type="EMBL" id="XCM80813.1"/>
    </source>
</evidence>
<dbReference type="KEGG" id="kcm:ABWK59_18780"/>
<evidence type="ECO:0000259" key="2">
    <source>
        <dbReference type="PROSITE" id="PS50056"/>
    </source>
</evidence>
<dbReference type="RefSeq" id="WP_354641747.1">
    <property type="nucleotide sequence ID" value="NZ_CP159872.1"/>
</dbReference>
<dbReference type="InterPro" id="IPR026893">
    <property type="entry name" value="Tyr/Ser_Pase_IphP-type"/>
</dbReference>
<dbReference type="InterPro" id="IPR029021">
    <property type="entry name" value="Prot-tyrosine_phosphatase-like"/>
</dbReference>
<protein>
    <submittedName>
        <fullName evidence="3">Tyrosine-protein phosphatase</fullName>
        <ecNumber evidence="3">3.1.3.48</ecNumber>
    </submittedName>
</protein>
<evidence type="ECO:0000256" key="1">
    <source>
        <dbReference type="ARBA" id="ARBA00009580"/>
    </source>
</evidence>